<evidence type="ECO:0008006" key="3">
    <source>
        <dbReference type="Google" id="ProtNLM"/>
    </source>
</evidence>
<dbReference type="Proteomes" id="UP001057474">
    <property type="component" value="Plasmid pLlyPCM2298_1"/>
</dbReference>
<organism evidence="1 2">
    <name type="scientific">Legionella lytica</name>
    <dbReference type="NCBI Taxonomy" id="96232"/>
    <lineage>
        <taxon>Bacteria</taxon>
        <taxon>Pseudomonadati</taxon>
        <taxon>Pseudomonadota</taxon>
        <taxon>Gammaproteobacteria</taxon>
        <taxon>Legionellales</taxon>
        <taxon>Legionellaceae</taxon>
        <taxon>Legionella</taxon>
    </lineage>
</organism>
<reference evidence="1" key="1">
    <citation type="submission" date="2021-03" db="EMBL/GenBank/DDBJ databases">
        <title>Legionella lytica PCM 2298.</title>
        <authorList>
            <person name="Koper P."/>
        </authorList>
    </citation>
    <scope>NUCLEOTIDE SEQUENCE</scope>
    <source>
        <strain evidence="1">PCM 2298</strain>
        <plasmid evidence="1">pLlyPCM2298_1</plasmid>
    </source>
</reference>
<protein>
    <recommendedName>
        <fullName evidence="3">Substrate of the Dot/Icm secretion system</fullName>
    </recommendedName>
</protein>
<keyword evidence="1" id="KW-0614">Plasmid</keyword>
<gene>
    <name evidence="1" type="ORF">J2N86_14905</name>
</gene>
<dbReference type="EMBL" id="CP071528">
    <property type="protein sequence ID" value="USQ15249.1"/>
    <property type="molecule type" value="Genomic_DNA"/>
</dbReference>
<dbReference type="RefSeq" id="WP_252582486.1">
    <property type="nucleotide sequence ID" value="NZ_CP071528.1"/>
</dbReference>
<proteinExistence type="predicted"/>
<keyword evidence="2" id="KW-1185">Reference proteome</keyword>
<evidence type="ECO:0000313" key="2">
    <source>
        <dbReference type="Proteomes" id="UP001057474"/>
    </source>
</evidence>
<accession>A0ABY4YC81</accession>
<name>A0ABY4YC81_9GAMM</name>
<sequence>MHYSDCYKYVKNIKDKAFAKKLEQDLKNLELEASSPNFVDFLKENKDSGEDIFELRKKYDLMQLAKVVNGIESIEQDIDQQAAINNEPSFTFIRLILKDIQTTANAQINDYDNYVNNDHYHDLAKEYATHYIPFNQSNDPFKGSDFQGYCWGHTHEYGKLASEGRLENLSQASSKKLYDTYQTNFTVMDIVFRRVGWYLSVQQEQKMRDAIWNALRDLDEKTIFNFNFLTDGFHSTGLRMVGDSIEYYENNYGIVRFDTREDAVNFLAGHLRHQAQASNAEVNFITVYKLPYENNPNQDLFSGLTDMGCIQKSPKASKVEHSDELEKTITALREYGQKLSEGSEIKGKIKANEIKFLVEELDTLPAEEVKQRVDAILENKNHSLMLNRGTGLHFIGSKMTSHSTTETLLQNISKSAESKTLDLPSTASL</sequence>
<geneLocation type="plasmid" evidence="1 2">
    <name>pLlyPCM2298_1</name>
</geneLocation>
<evidence type="ECO:0000313" key="1">
    <source>
        <dbReference type="EMBL" id="USQ15249.1"/>
    </source>
</evidence>